<dbReference type="STRING" id="1763535.LPB072_01135"/>
<proteinExistence type="predicted"/>
<dbReference type="GO" id="GO:0000160">
    <property type="term" value="P:phosphorelay signal transduction system"/>
    <property type="evidence" value="ECO:0007669"/>
    <property type="project" value="InterPro"/>
</dbReference>
<dbReference type="Proteomes" id="UP000185657">
    <property type="component" value="Unassembled WGS sequence"/>
</dbReference>
<keyword evidence="1" id="KW-0597">Phosphoprotein</keyword>
<dbReference type="InterPro" id="IPR001789">
    <property type="entry name" value="Sig_transdc_resp-reg_receiver"/>
</dbReference>
<dbReference type="SUPFAM" id="SSF52172">
    <property type="entry name" value="CheY-like"/>
    <property type="match status" value="1"/>
</dbReference>
<evidence type="ECO:0000256" key="2">
    <source>
        <dbReference type="SAM" id="MobiDB-lite"/>
    </source>
</evidence>
<organism evidence="4 7">
    <name type="scientific">Hydrogenophaga crassostreae</name>
    <dbReference type="NCBI Taxonomy" id="1763535"/>
    <lineage>
        <taxon>Bacteria</taxon>
        <taxon>Pseudomonadati</taxon>
        <taxon>Pseudomonadota</taxon>
        <taxon>Betaproteobacteria</taxon>
        <taxon>Burkholderiales</taxon>
        <taxon>Comamonadaceae</taxon>
        <taxon>Hydrogenophaga</taxon>
    </lineage>
</organism>
<dbReference type="InterPro" id="IPR011006">
    <property type="entry name" value="CheY-like_superfamily"/>
</dbReference>
<reference evidence="5 6" key="1">
    <citation type="submission" date="2016-02" db="EMBL/GenBank/DDBJ databases">
        <title>Draft genome sequence of Hydrogenophaga sp. LPB0072.</title>
        <authorList>
            <person name="Shin S.-K."/>
            <person name="Yi H."/>
        </authorList>
    </citation>
    <scope>NUCLEOTIDE SEQUENCE [LARGE SCALE GENOMIC DNA]</scope>
    <source>
        <strain evidence="5 6">LPB0072</strain>
    </source>
</reference>
<keyword evidence="6" id="KW-1185">Reference proteome</keyword>
<dbReference type="PROSITE" id="PS50110">
    <property type="entry name" value="RESPONSE_REGULATORY"/>
    <property type="match status" value="1"/>
</dbReference>
<feature type="domain" description="Response regulatory" evidence="3">
    <location>
        <begin position="248"/>
        <end position="366"/>
    </location>
</feature>
<gene>
    <name evidence="4" type="ORF">LPB072_01135</name>
    <name evidence="5" type="ORF">LPB72_19400</name>
</gene>
<feature type="modified residue" description="4-aspartylphosphate" evidence="1">
    <location>
        <position position="297"/>
    </location>
</feature>
<evidence type="ECO:0000256" key="1">
    <source>
        <dbReference type="PROSITE-ProRule" id="PRU00169"/>
    </source>
</evidence>
<evidence type="ECO:0000313" key="5">
    <source>
        <dbReference type="EMBL" id="OAD39759.1"/>
    </source>
</evidence>
<dbReference type="KEGG" id="hyl:LPB072_01135"/>
<reference evidence="4 7" key="2">
    <citation type="submission" date="2016-10" db="EMBL/GenBank/DDBJ databases">
        <title>Hydorgenophaga sp. LPB0072 isolated from gastropod.</title>
        <authorList>
            <person name="Kim E."/>
            <person name="Yi H."/>
        </authorList>
    </citation>
    <scope>NUCLEOTIDE SEQUENCE [LARGE SCALE GENOMIC DNA]</scope>
    <source>
        <strain evidence="4 7">LPB0072</strain>
    </source>
</reference>
<feature type="compositionally biased region" description="Basic and acidic residues" evidence="2">
    <location>
        <begin position="233"/>
        <end position="242"/>
    </location>
</feature>
<evidence type="ECO:0000313" key="7">
    <source>
        <dbReference type="Proteomes" id="UP000185680"/>
    </source>
</evidence>
<dbReference type="EMBL" id="LVWD01000037">
    <property type="protein sequence ID" value="OAD39759.1"/>
    <property type="molecule type" value="Genomic_DNA"/>
</dbReference>
<sequence>MVSAYTVALVGFAQNESATFESFFRLAARRPPAYAVQDEVIDAQLLIVNADNAQALHLVRYAELPGKVLLVGQNDGGTGWPLQRKPIKLVAVLGMLDELVGVRKAPASGPTPLTAHAPATPIKRGGDRGFAATEPYSSAHMPLAPAKKSPPSRRGAETEFPNTRPMVRRMAPSPMPVLAMPARPAAPAAQIEKSQASRPGVMGVTNFGGLEELPMAADTHSSQSRRPRSGRSTNEEASKPVPEVRRGDVLLVAESLVEGRILHKRLKKYDFAIDWSREAKQAVAMIKAHAYRLVVIDRLNGSPDAYAVCRAAKQRKLANGTTSVVVMFAPTAGSMDRLKAGLAGSDAYLSRSVAESELYRILAQHRLVSLDGFEKTNVGF</sequence>
<evidence type="ECO:0000313" key="4">
    <source>
        <dbReference type="EMBL" id="AOW11666.1"/>
    </source>
</evidence>
<dbReference type="EMBL" id="CP017476">
    <property type="protein sequence ID" value="AOW11666.1"/>
    <property type="molecule type" value="Genomic_DNA"/>
</dbReference>
<protein>
    <recommendedName>
        <fullName evidence="3">Response regulatory domain-containing protein</fullName>
    </recommendedName>
</protein>
<feature type="region of interest" description="Disordered" evidence="2">
    <location>
        <begin position="138"/>
        <end position="159"/>
    </location>
</feature>
<evidence type="ECO:0000259" key="3">
    <source>
        <dbReference type="PROSITE" id="PS50110"/>
    </source>
</evidence>
<dbReference type="Proteomes" id="UP000185680">
    <property type="component" value="Chromosome"/>
</dbReference>
<feature type="region of interest" description="Disordered" evidence="2">
    <location>
        <begin position="216"/>
        <end position="242"/>
    </location>
</feature>
<dbReference type="Gene3D" id="3.40.50.2300">
    <property type="match status" value="1"/>
</dbReference>
<name>A0A162SRM9_9BURK</name>
<dbReference type="AlphaFoldDB" id="A0A162SRM9"/>
<evidence type="ECO:0000313" key="6">
    <source>
        <dbReference type="Proteomes" id="UP000185657"/>
    </source>
</evidence>
<accession>A0A162SRM9</accession>